<dbReference type="EMBL" id="CP001028">
    <property type="protein sequence ID" value="ACB69147.1"/>
    <property type="molecule type" value="Genomic_DNA"/>
</dbReference>
<name>B1Z6S0_BURA4</name>
<geneLocation type="plasmid" evidence="1 2">
    <name>pBMC401</name>
</geneLocation>
<evidence type="ECO:0000313" key="2">
    <source>
        <dbReference type="Proteomes" id="UP000001680"/>
    </source>
</evidence>
<proteinExistence type="predicted"/>
<dbReference type="HOGENOM" id="CLU_2192010_0_0_4"/>
<protein>
    <submittedName>
        <fullName evidence="1">Uncharacterized protein</fullName>
    </submittedName>
</protein>
<gene>
    <name evidence="1" type="ordered locus">BamMC406_6745</name>
</gene>
<accession>B1Z6S0</accession>
<keyword evidence="1" id="KW-0614">Plasmid</keyword>
<organism evidence="1 2">
    <name type="scientific">Burkholderia ambifaria (strain MC40-6)</name>
    <dbReference type="NCBI Taxonomy" id="398577"/>
    <lineage>
        <taxon>Bacteria</taxon>
        <taxon>Pseudomonadati</taxon>
        <taxon>Pseudomonadota</taxon>
        <taxon>Betaproteobacteria</taxon>
        <taxon>Burkholderiales</taxon>
        <taxon>Burkholderiaceae</taxon>
        <taxon>Burkholderia</taxon>
        <taxon>Burkholderia cepacia complex</taxon>
    </lineage>
</organism>
<sequence length="108" mass="12509">MFTAKDAQLIQEVDDHGVSRTDPTDNRIEDILRRSIFDMKARSPDAQTTLMSIIDNGDSDDQFDAYAETLRNSKFDVQLEHGYRPGEPVRFHRFIINWHYSVTGGKLY</sequence>
<dbReference type="RefSeq" id="WP_012367379.1">
    <property type="nucleotide sequence ID" value="NC_010553.1"/>
</dbReference>
<dbReference type="KEGG" id="bac:BamMC406_6745"/>
<reference evidence="2" key="1">
    <citation type="submission" date="2008-04" db="EMBL/GenBank/DDBJ databases">
        <title>Complete sequence of plasmid 1 of Burkholderia ambifaria MC40-6.</title>
        <authorList>
            <person name="Copeland A."/>
            <person name="Lucas S."/>
            <person name="Lapidus A."/>
            <person name="Glavina del Rio T."/>
            <person name="Dalin E."/>
            <person name="Tice H."/>
            <person name="Pitluck S."/>
            <person name="Chain P."/>
            <person name="Malfatti S."/>
            <person name="Shin M."/>
            <person name="Vergez L."/>
            <person name="Lang D."/>
            <person name="Schmutz J."/>
            <person name="Larimer F."/>
            <person name="Land M."/>
            <person name="Hauser L."/>
            <person name="Kyrpides N."/>
            <person name="Lykidis A."/>
            <person name="Ramette A."/>
            <person name="Konstantinidis K."/>
            <person name="Tiedje J."/>
            <person name="Richardson P."/>
        </authorList>
    </citation>
    <scope>NUCLEOTIDE SEQUENCE [LARGE SCALE GENOMIC DNA]</scope>
    <source>
        <strain evidence="2">MC40-6</strain>
        <plasmid evidence="2">Plasmid pBMC401</plasmid>
    </source>
</reference>
<dbReference type="AlphaFoldDB" id="B1Z6S0"/>
<dbReference type="Proteomes" id="UP000001680">
    <property type="component" value="Plasmid pBMC401"/>
</dbReference>
<evidence type="ECO:0000313" key="1">
    <source>
        <dbReference type="EMBL" id="ACB69147.1"/>
    </source>
</evidence>